<protein>
    <submittedName>
        <fullName evidence="2">Uncharacterized protein</fullName>
    </submittedName>
</protein>
<proteinExistence type="predicted"/>
<evidence type="ECO:0000313" key="3">
    <source>
        <dbReference type="Proteomes" id="UP001500909"/>
    </source>
</evidence>
<gene>
    <name evidence="2" type="ORF">GCM10010361_64390</name>
</gene>
<dbReference type="Proteomes" id="UP001500909">
    <property type="component" value="Unassembled WGS sequence"/>
</dbReference>
<dbReference type="EMBL" id="BAAABY010000045">
    <property type="protein sequence ID" value="GAA0490204.1"/>
    <property type="molecule type" value="Genomic_DNA"/>
</dbReference>
<name>A0ABN1B4Q3_9ACTN</name>
<keyword evidence="3" id="KW-1185">Reference proteome</keyword>
<feature type="region of interest" description="Disordered" evidence="1">
    <location>
        <begin position="24"/>
        <end position="62"/>
    </location>
</feature>
<organism evidence="2 3">
    <name type="scientific">Streptomyces olivaceiscleroticus</name>
    <dbReference type="NCBI Taxonomy" id="68245"/>
    <lineage>
        <taxon>Bacteria</taxon>
        <taxon>Bacillati</taxon>
        <taxon>Actinomycetota</taxon>
        <taxon>Actinomycetes</taxon>
        <taxon>Kitasatosporales</taxon>
        <taxon>Streptomycetaceae</taxon>
        <taxon>Streptomyces</taxon>
    </lineage>
</organism>
<comment type="caution">
    <text evidence="2">The sequence shown here is derived from an EMBL/GenBank/DDBJ whole genome shotgun (WGS) entry which is preliminary data.</text>
</comment>
<evidence type="ECO:0000313" key="2">
    <source>
        <dbReference type="EMBL" id="GAA0490204.1"/>
    </source>
</evidence>
<evidence type="ECO:0000256" key="1">
    <source>
        <dbReference type="SAM" id="MobiDB-lite"/>
    </source>
</evidence>
<sequence>MVFSSGAVSDAVAQEYAGTRGGIRGRAALRGKTSGMASRPGGRVAETRQTERQSMAATRHRSTARRFVRSACPRVRGRLFRLCMPPIVKRDGGACHRRVGC</sequence>
<reference evidence="2 3" key="1">
    <citation type="journal article" date="2019" name="Int. J. Syst. Evol. Microbiol.">
        <title>The Global Catalogue of Microorganisms (GCM) 10K type strain sequencing project: providing services to taxonomists for standard genome sequencing and annotation.</title>
        <authorList>
            <consortium name="The Broad Institute Genomics Platform"/>
            <consortium name="The Broad Institute Genome Sequencing Center for Infectious Disease"/>
            <person name="Wu L."/>
            <person name="Ma J."/>
        </authorList>
    </citation>
    <scope>NUCLEOTIDE SEQUENCE [LARGE SCALE GENOMIC DNA]</scope>
    <source>
        <strain evidence="2 3">JCM 4805</strain>
    </source>
</reference>
<accession>A0ABN1B4Q3</accession>